<feature type="region of interest" description="Disordered" evidence="5">
    <location>
        <begin position="607"/>
        <end position="634"/>
    </location>
</feature>
<dbReference type="InterPro" id="IPR003409">
    <property type="entry name" value="MORN"/>
</dbReference>
<name>A0A9P8K8V0_AURME</name>
<dbReference type="Gene3D" id="2.60.210.10">
    <property type="entry name" value="Apoptosis, Tumor Necrosis Factor Receptor Associated Protein 2, Chain A"/>
    <property type="match status" value="1"/>
</dbReference>
<keyword evidence="3" id="KW-0677">Repeat</keyword>
<keyword evidence="4" id="KW-0862">Zinc</keyword>
<evidence type="ECO:0000256" key="1">
    <source>
        <dbReference type="ARBA" id="ARBA00004496"/>
    </source>
</evidence>
<dbReference type="SUPFAM" id="SSF49599">
    <property type="entry name" value="TRAF domain-like"/>
    <property type="match status" value="1"/>
</dbReference>
<evidence type="ECO:0000313" key="8">
    <source>
        <dbReference type="EMBL" id="KAH0223392.1"/>
    </source>
</evidence>
<dbReference type="GO" id="GO:0005737">
    <property type="term" value="C:cytoplasm"/>
    <property type="evidence" value="ECO:0007669"/>
    <property type="project" value="UniProtKB-SubCell"/>
</dbReference>
<feature type="domain" description="MATH" evidence="7">
    <location>
        <begin position="180"/>
        <end position="337"/>
    </location>
</feature>
<feature type="compositionally biased region" description="Acidic residues" evidence="5">
    <location>
        <begin position="704"/>
        <end position="713"/>
    </location>
</feature>
<dbReference type="Gene3D" id="3.90.70.10">
    <property type="entry name" value="Cysteine proteinases"/>
    <property type="match status" value="1"/>
</dbReference>
<dbReference type="InterPro" id="IPR001841">
    <property type="entry name" value="Znf_RING"/>
</dbReference>
<dbReference type="SMART" id="SM00184">
    <property type="entry name" value="RING"/>
    <property type="match status" value="1"/>
</dbReference>
<dbReference type="PROSITE" id="PS50144">
    <property type="entry name" value="MATH"/>
    <property type="match status" value="1"/>
</dbReference>
<dbReference type="InterPro" id="IPR008974">
    <property type="entry name" value="TRAF-like"/>
</dbReference>
<reference evidence="8" key="2">
    <citation type="submission" date="2021-08" db="EMBL/GenBank/DDBJ databases">
        <authorList>
            <person name="Gostincar C."/>
            <person name="Sun X."/>
            <person name="Song Z."/>
            <person name="Gunde-Cimerman N."/>
        </authorList>
    </citation>
    <scope>NUCLEOTIDE SEQUENCE</scope>
    <source>
        <strain evidence="8">EXF-8016</strain>
    </source>
</reference>
<evidence type="ECO:0000259" key="6">
    <source>
        <dbReference type="PROSITE" id="PS50089"/>
    </source>
</evidence>
<dbReference type="InterPro" id="IPR038765">
    <property type="entry name" value="Papain-like_cys_pep_sf"/>
</dbReference>
<evidence type="ECO:0000256" key="4">
    <source>
        <dbReference type="PROSITE-ProRule" id="PRU00175"/>
    </source>
</evidence>
<dbReference type="CDD" id="cd00121">
    <property type="entry name" value="MATH"/>
    <property type="match status" value="1"/>
</dbReference>
<feature type="compositionally biased region" description="Acidic residues" evidence="5">
    <location>
        <begin position="51"/>
        <end position="61"/>
    </location>
</feature>
<dbReference type="InterPro" id="IPR013083">
    <property type="entry name" value="Znf_RING/FYVE/PHD"/>
</dbReference>
<feature type="compositionally biased region" description="Pro residues" evidence="5">
    <location>
        <begin position="85"/>
        <end position="103"/>
    </location>
</feature>
<sequence length="887" mass="99328">MATLTQPPRALQAQTTTPTHDAPSIYDPPLALHRQPPSNFAVMDQHTINDDNNDSEMEGAEDLAGARSSATPTPVTSINAADAPPSIPEPVSPARPPPPPLAPAPGAEDSEEEDDEDDTSHISDERARSFYPFHEDTTVPDAEETRIMRAYAENSALDDAHWQSRTFFDLQDPDFTPKEQGSIEWTIRNFNGTKENPRKNLLLTSHTVRIGGYDWRIKLLPHGNMHTDRLSLYVENVSVQSSPESEWPTDQLPLPLLGDAKVTRRSSVAAQVSVLLYNPEEPRVNEFKADASQFSQDSPDHGWTRFTSVPWYEIHRRSYAQRQPLLRNDTLAVKAFIRVIDDPTGCLWAPRDSPKMALTGLHPFCDDQEDSALCPVLALWLHLRPFRQMIYQLGAIDLFTKDGDSTITELQSMLWRMRSRTGWENENSHAPYIGDFIDDFTSRGSQHTMQTMDAMQTMNIILNDLRTGLKDNEDALKDLTNLFGADPFSGDRLTKRSIEGKASVQEIVNDCLPQSLLQSEVLTLELERQVFDSEKRVWSKLLNKVSLNDQITTSDGSTYTLYGFVAHQGYLRNGKYTSHFRPGGLGGLWYTYTHNRDPTCQTRAQAVASKEGVSPAEATDGSSSSTRIEEPVVSSDSPINYGHALHRSDAVAYVVIYVRSQAVGFTTNEPWDVPEWIPKMYGPTPQEDATDGVNTLHSDGMATNEDEDEEMNDLPESSLNHEPVDNTVTEVTINYLSQPFYRGCVNSASDYHGSGHLIYLNGDEYNGNFSGSQRSGYGKMLYANRDTYDGHWKDGKPDGHGVYSQHRTGNVYNGNWSEGKKSGTGVMYYKVSEEDTKLCRICYGNEANAAFYDCGHVLACVDCARRVEDCPICRRRVRDVVKLFYTA</sequence>
<feature type="region of interest" description="Disordered" evidence="5">
    <location>
        <begin position="1"/>
        <end position="142"/>
    </location>
</feature>
<feature type="compositionally biased region" description="Basic and acidic residues" evidence="5">
    <location>
        <begin position="119"/>
        <end position="142"/>
    </location>
</feature>
<comment type="caution">
    <text evidence="8">The sequence shown here is derived from an EMBL/GenBank/DDBJ whole genome shotgun (WGS) entry which is preliminary data.</text>
</comment>
<comment type="subcellular location">
    <subcellularLocation>
        <location evidence="1">Cytoplasm</location>
    </subcellularLocation>
</comment>
<dbReference type="GO" id="GO:0004843">
    <property type="term" value="F:cysteine-type deubiquitinase activity"/>
    <property type="evidence" value="ECO:0007669"/>
    <property type="project" value="InterPro"/>
</dbReference>
<feature type="compositionally biased region" description="Polar residues" evidence="5">
    <location>
        <begin position="1"/>
        <end position="19"/>
    </location>
</feature>
<dbReference type="InterPro" id="IPR001394">
    <property type="entry name" value="Peptidase_C19_UCH"/>
</dbReference>
<organism evidence="8 9">
    <name type="scientific">Aureobasidium melanogenum</name>
    <name type="common">Aureobasidium pullulans var. melanogenum</name>
    <dbReference type="NCBI Taxonomy" id="46634"/>
    <lineage>
        <taxon>Eukaryota</taxon>
        <taxon>Fungi</taxon>
        <taxon>Dikarya</taxon>
        <taxon>Ascomycota</taxon>
        <taxon>Pezizomycotina</taxon>
        <taxon>Dothideomycetes</taxon>
        <taxon>Dothideomycetidae</taxon>
        <taxon>Dothideales</taxon>
        <taxon>Saccotheciaceae</taxon>
        <taxon>Aureobasidium</taxon>
    </lineage>
</organism>
<accession>A0A9P8K8V0</accession>
<keyword evidence="2" id="KW-0963">Cytoplasm</keyword>
<dbReference type="Pfam" id="PF02493">
    <property type="entry name" value="MORN"/>
    <property type="match status" value="3"/>
</dbReference>
<dbReference type="OrthoDB" id="294378at2759"/>
<dbReference type="PANTHER" id="PTHR43215:SF14">
    <property type="entry name" value="RADIAL SPOKE HEAD 1 HOMOLOG"/>
    <property type="match status" value="1"/>
</dbReference>
<dbReference type="PROSITE" id="PS50089">
    <property type="entry name" value="ZF_RING_2"/>
    <property type="match status" value="1"/>
</dbReference>
<dbReference type="EMBL" id="JAHFYH010000025">
    <property type="protein sequence ID" value="KAH0223392.1"/>
    <property type="molecule type" value="Genomic_DNA"/>
</dbReference>
<dbReference type="Gene3D" id="3.30.40.10">
    <property type="entry name" value="Zinc/RING finger domain, C3HC4 (zinc finger)"/>
    <property type="match status" value="1"/>
</dbReference>
<dbReference type="InterPro" id="IPR002083">
    <property type="entry name" value="MATH/TRAF_dom"/>
</dbReference>
<dbReference type="Pfam" id="PF22486">
    <property type="entry name" value="MATH_2"/>
    <property type="match status" value="1"/>
</dbReference>
<feature type="region of interest" description="Disordered" evidence="5">
    <location>
        <begin position="698"/>
        <end position="722"/>
    </location>
</feature>
<dbReference type="GO" id="GO:0008270">
    <property type="term" value="F:zinc ion binding"/>
    <property type="evidence" value="ECO:0007669"/>
    <property type="project" value="UniProtKB-KW"/>
</dbReference>
<feature type="compositionally biased region" description="Acidic residues" evidence="5">
    <location>
        <begin position="108"/>
        <end position="118"/>
    </location>
</feature>
<dbReference type="GO" id="GO:0016579">
    <property type="term" value="P:protein deubiquitination"/>
    <property type="evidence" value="ECO:0007669"/>
    <property type="project" value="InterPro"/>
</dbReference>
<dbReference type="Proteomes" id="UP000767238">
    <property type="component" value="Unassembled WGS sequence"/>
</dbReference>
<dbReference type="Pfam" id="PF00443">
    <property type="entry name" value="UCH"/>
    <property type="match status" value="1"/>
</dbReference>
<dbReference type="SUPFAM" id="SSF57850">
    <property type="entry name" value="RING/U-box"/>
    <property type="match status" value="1"/>
</dbReference>
<protein>
    <submittedName>
        <fullName evidence="8">Uncharacterized protein</fullName>
    </submittedName>
</protein>
<dbReference type="SUPFAM" id="SSF82185">
    <property type="entry name" value="Histone H3 K4-specific methyltransferase SET7/9 N-terminal domain"/>
    <property type="match status" value="1"/>
</dbReference>
<dbReference type="Pfam" id="PF13920">
    <property type="entry name" value="zf-C3HC4_3"/>
    <property type="match status" value="1"/>
</dbReference>
<evidence type="ECO:0000313" key="9">
    <source>
        <dbReference type="Proteomes" id="UP000767238"/>
    </source>
</evidence>
<dbReference type="PANTHER" id="PTHR43215">
    <property type="entry name" value="RADIAL SPOKE HEAD 1 HOMOLOG"/>
    <property type="match status" value="1"/>
</dbReference>
<reference evidence="8" key="1">
    <citation type="journal article" date="2021" name="J Fungi (Basel)">
        <title>Virulence traits and population genomics of the black yeast Aureobasidium melanogenum.</title>
        <authorList>
            <person name="Cernosa A."/>
            <person name="Sun X."/>
            <person name="Gostincar C."/>
            <person name="Fang C."/>
            <person name="Gunde-Cimerman N."/>
            <person name="Song Z."/>
        </authorList>
    </citation>
    <scope>NUCLEOTIDE SEQUENCE</scope>
    <source>
        <strain evidence="8">EXF-8016</strain>
    </source>
</reference>
<feature type="compositionally biased region" description="Polar residues" evidence="5">
    <location>
        <begin position="68"/>
        <end position="79"/>
    </location>
</feature>
<feature type="domain" description="RING-type" evidence="6">
    <location>
        <begin position="839"/>
        <end position="874"/>
    </location>
</feature>
<dbReference type="Gene3D" id="2.20.110.10">
    <property type="entry name" value="Histone H3 K4-specific methyltransferase SET7/9 N-terminal domain"/>
    <property type="match status" value="1"/>
</dbReference>
<feature type="non-terminal residue" evidence="8">
    <location>
        <position position="887"/>
    </location>
</feature>
<dbReference type="SUPFAM" id="SSF54001">
    <property type="entry name" value="Cysteine proteinases"/>
    <property type="match status" value="1"/>
</dbReference>
<keyword evidence="4" id="KW-0863">Zinc-finger</keyword>
<evidence type="ECO:0000256" key="3">
    <source>
        <dbReference type="ARBA" id="ARBA00022737"/>
    </source>
</evidence>
<dbReference type="AlphaFoldDB" id="A0A9P8K8V0"/>
<keyword evidence="4" id="KW-0479">Metal-binding</keyword>
<dbReference type="SMART" id="SM00698">
    <property type="entry name" value="MORN"/>
    <property type="match status" value="3"/>
</dbReference>
<proteinExistence type="predicted"/>
<evidence type="ECO:0000256" key="2">
    <source>
        <dbReference type="ARBA" id="ARBA00022490"/>
    </source>
</evidence>
<evidence type="ECO:0000256" key="5">
    <source>
        <dbReference type="SAM" id="MobiDB-lite"/>
    </source>
</evidence>
<evidence type="ECO:0000259" key="7">
    <source>
        <dbReference type="PROSITE" id="PS50144"/>
    </source>
</evidence>
<dbReference type="CDD" id="cd16510">
    <property type="entry name" value="RING-HC_IAPs"/>
    <property type="match status" value="1"/>
</dbReference>
<gene>
    <name evidence="8" type="ORF">KCV03_g4321</name>
</gene>